<dbReference type="Proteomes" id="UP001470230">
    <property type="component" value="Unassembled WGS sequence"/>
</dbReference>
<gene>
    <name evidence="3" type="ORF">M9Y10_043855</name>
</gene>
<name>A0ABR2K3S3_9EUKA</name>
<dbReference type="InterPro" id="IPR029058">
    <property type="entry name" value="AB_hydrolase_fold"/>
</dbReference>
<comment type="caution">
    <text evidence="3">The sequence shown here is derived from an EMBL/GenBank/DDBJ whole genome shotgun (WGS) entry which is preliminary data.</text>
</comment>
<keyword evidence="1" id="KW-0472">Membrane</keyword>
<evidence type="ECO:0000256" key="1">
    <source>
        <dbReference type="SAM" id="Phobius"/>
    </source>
</evidence>
<dbReference type="Pfam" id="PF12740">
    <property type="entry name" value="PETase"/>
    <property type="match status" value="1"/>
</dbReference>
<evidence type="ECO:0000313" key="4">
    <source>
        <dbReference type="Proteomes" id="UP001470230"/>
    </source>
</evidence>
<feature type="transmembrane region" description="Helical" evidence="1">
    <location>
        <begin position="6"/>
        <end position="28"/>
    </location>
</feature>
<dbReference type="Gene3D" id="3.40.50.1820">
    <property type="entry name" value="alpha/beta hydrolase"/>
    <property type="match status" value="1"/>
</dbReference>
<sequence>MILITIIISLVSVAAVFILAIILFGYWASKQPAVKNGYFNNINSKMPIESKYSNKGDYHVSYFEQQSKDDAIKKFEIWYPSELSMNKPSIKKFPLVIMVNGSGIIASKYKPIFDHLASWGFIVVGNEDERSGSGDSSSASLEFMLTLNSTKDSQFYDKIDLYNIGIAGHSQGGLGSINAVTLHDNGDIYKAIYTASAPSYEIAKEVLNIPYDLSDLGIPYFQTAGTLRFDAGIDENSGISPLSSMVEKYKSISDEVPKVLARRLNADHADMLTNGDGYMTAWFMYWLQDDLDAKRAFFGKNAEILYNPNWTNIGKNI</sequence>
<dbReference type="SUPFAM" id="SSF53474">
    <property type="entry name" value="alpha/beta-Hydrolases"/>
    <property type="match status" value="1"/>
</dbReference>
<dbReference type="PANTHER" id="PTHR33428:SF14">
    <property type="entry name" value="CARBOXYLESTERASE TYPE B DOMAIN-CONTAINING PROTEIN"/>
    <property type="match status" value="1"/>
</dbReference>
<accession>A0ABR2K3S3</accession>
<protein>
    <recommendedName>
        <fullName evidence="2">PET hydrolase/cutinase-like domain-containing protein</fullName>
    </recommendedName>
</protein>
<evidence type="ECO:0000259" key="2">
    <source>
        <dbReference type="Pfam" id="PF12740"/>
    </source>
</evidence>
<dbReference type="PANTHER" id="PTHR33428">
    <property type="entry name" value="CHLOROPHYLLASE-2, CHLOROPLASTIC"/>
    <property type="match status" value="1"/>
</dbReference>
<keyword evidence="1" id="KW-0812">Transmembrane</keyword>
<reference evidence="3 4" key="1">
    <citation type="submission" date="2024-04" db="EMBL/GenBank/DDBJ databases">
        <title>Tritrichomonas musculus Genome.</title>
        <authorList>
            <person name="Alves-Ferreira E."/>
            <person name="Grigg M."/>
            <person name="Lorenzi H."/>
            <person name="Galac M."/>
        </authorList>
    </citation>
    <scope>NUCLEOTIDE SEQUENCE [LARGE SCALE GENOMIC DNA]</scope>
    <source>
        <strain evidence="3 4">EAF2021</strain>
    </source>
</reference>
<proteinExistence type="predicted"/>
<feature type="domain" description="PET hydrolase/cutinase-like" evidence="2">
    <location>
        <begin position="76"/>
        <end position="193"/>
    </location>
</feature>
<dbReference type="EMBL" id="JAPFFF010000008">
    <property type="protein sequence ID" value="KAK8884735.1"/>
    <property type="molecule type" value="Genomic_DNA"/>
</dbReference>
<keyword evidence="4" id="KW-1185">Reference proteome</keyword>
<organism evidence="3 4">
    <name type="scientific">Tritrichomonas musculus</name>
    <dbReference type="NCBI Taxonomy" id="1915356"/>
    <lineage>
        <taxon>Eukaryota</taxon>
        <taxon>Metamonada</taxon>
        <taxon>Parabasalia</taxon>
        <taxon>Tritrichomonadida</taxon>
        <taxon>Tritrichomonadidae</taxon>
        <taxon>Tritrichomonas</taxon>
    </lineage>
</organism>
<dbReference type="InterPro" id="IPR041127">
    <property type="entry name" value="PET_hydrolase/cutinase-like"/>
</dbReference>
<keyword evidence="1" id="KW-1133">Transmembrane helix</keyword>
<evidence type="ECO:0000313" key="3">
    <source>
        <dbReference type="EMBL" id="KAK8884735.1"/>
    </source>
</evidence>